<proteinExistence type="predicted"/>
<organism evidence="2 3">
    <name type="scientific">Anaerosacchariphilus hominis</name>
    <dbReference type="NCBI Taxonomy" id="2763017"/>
    <lineage>
        <taxon>Bacteria</taxon>
        <taxon>Bacillati</taxon>
        <taxon>Bacillota</taxon>
        <taxon>Clostridia</taxon>
        <taxon>Lachnospirales</taxon>
        <taxon>Lachnospiraceae</taxon>
        <taxon>Anaerosacchariphilus</taxon>
    </lineage>
</organism>
<evidence type="ECO:0000313" key="3">
    <source>
        <dbReference type="Proteomes" id="UP000649345"/>
    </source>
</evidence>
<dbReference type="Gene3D" id="3.30.1830.10">
    <property type="entry name" value="YehR-like"/>
    <property type="match status" value="1"/>
</dbReference>
<sequence length="152" mass="16224">MKKLTALLLTLSLALSLAACGGKSRSVTYTMEQENQGLKMTDTMKLDAKGDLVQQMDETITLDMAAFDEDTQTLMTKSYDALVESYQAVEGVECTGTVADSVYTIQITIDTTGDAVSELADQGLLKVDGDTNGISLEKTGESLTANGYTKAE</sequence>
<dbReference type="EMBL" id="JACOOR010000004">
    <property type="protein sequence ID" value="MBC5659632.1"/>
    <property type="molecule type" value="Genomic_DNA"/>
</dbReference>
<dbReference type="InterPro" id="IPR009736">
    <property type="entry name" value="DUF1307"/>
</dbReference>
<accession>A0A923RLU6</accession>
<keyword evidence="1" id="KW-0732">Signal</keyword>
<comment type="caution">
    <text evidence="2">The sequence shown here is derived from an EMBL/GenBank/DDBJ whole genome shotgun (WGS) entry which is preliminary data.</text>
</comment>
<dbReference type="PROSITE" id="PS51257">
    <property type="entry name" value="PROKAR_LIPOPROTEIN"/>
    <property type="match status" value="1"/>
</dbReference>
<dbReference type="AlphaFoldDB" id="A0A923RLU6"/>
<dbReference type="Proteomes" id="UP000649345">
    <property type="component" value="Unassembled WGS sequence"/>
</dbReference>
<keyword evidence="3" id="KW-1185">Reference proteome</keyword>
<protein>
    <submittedName>
        <fullName evidence="2">DUF1307 domain-containing protein</fullName>
    </submittedName>
</protein>
<gene>
    <name evidence="2" type="ORF">H8S44_07605</name>
</gene>
<feature type="signal peptide" evidence="1">
    <location>
        <begin position="1"/>
        <end position="18"/>
    </location>
</feature>
<evidence type="ECO:0000256" key="1">
    <source>
        <dbReference type="SAM" id="SignalP"/>
    </source>
</evidence>
<dbReference type="InterPro" id="IPR036699">
    <property type="entry name" value="YehR-like_sf"/>
</dbReference>
<dbReference type="SUPFAM" id="SSF160704">
    <property type="entry name" value="YehR-like"/>
    <property type="match status" value="1"/>
</dbReference>
<feature type="chain" id="PRO_5039571575" evidence="1">
    <location>
        <begin position="19"/>
        <end position="152"/>
    </location>
</feature>
<reference evidence="2" key="1">
    <citation type="submission" date="2020-08" db="EMBL/GenBank/DDBJ databases">
        <title>Genome public.</title>
        <authorList>
            <person name="Liu C."/>
            <person name="Sun Q."/>
        </authorList>
    </citation>
    <scope>NUCLEOTIDE SEQUENCE</scope>
    <source>
        <strain evidence="2">NSJ-68</strain>
    </source>
</reference>
<dbReference type="Pfam" id="PF06998">
    <property type="entry name" value="DUF1307"/>
    <property type="match status" value="1"/>
</dbReference>
<name>A0A923RLU6_9FIRM</name>
<evidence type="ECO:0000313" key="2">
    <source>
        <dbReference type="EMBL" id="MBC5659632.1"/>
    </source>
</evidence>
<dbReference type="RefSeq" id="WP_186871947.1">
    <property type="nucleotide sequence ID" value="NZ_JACOOR010000004.1"/>
</dbReference>